<keyword evidence="9 10" id="KW-0472">Membrane</keyword>
<evidence type="ECO:0000256" key="9">
    <source>
        <dbReference type="ARBA" id="ARBA00023136"/>
    </source>
</evidence>
<dbReference type="RefSeq" id="WP_007789972.1">
    <property type="nucleotide sequence ID" value="NZ_ADGQ01000060.1"/>
</dbReference>
<dbReference type="GO" id="GO:0005886">
    <property type="term" value="C:plasma membrane"/>
    <property type="evidence" value="ECO:0007669"/>
    <property type="project" value="UniProtKB-SubCell"/>
</dbReference>
<feature type="transmembrane region" description="Helical" evidence="10">
    <location>
        <begin position="417"/>
        <end position="438"/>
    </location>
</feature>
<feature type="transmembrane region" description="Helical" evidence="10">
    <location>
        <begin position="81"/>
        <end position="105"/>
    </location>
</feature>
<keyword evidence="3" id="KW-1003">Cell membrane</keyword>
<comment type="subcellular location">
    <subcellularLocation>
        <location evidence="1">Cell membrane</location>
        <topology evidence="1">Multi-pass membrane protein</topology>
    </subcellularLocation>
</comment>
<accession>E0E409</accession>
<keyword evidence="8" id="KW-0406">Ion transport</keyword>
<evidence type="ECO:0000256" key="1">
    <source>
        <dbReference type="ARBA" id="ARBA00004651"/>
    </source>
</evidence>
<evidence type="ECO:0000256" key="10">
    <source>
        <dbReference type="SAM" id="Phobius"/>
    </source>
</evidence>
<organism evidence="11 12">
    <name type="scientific">Peptostreptococcus stomatis DSM 17678</name>
    <dbReference type="NCBI Taxonomy" id="596315"/>
    <lineage>
        <taxon>Bacteria</taxon>
        <taxon>Bacillati</taxon>
        <taxon>Bacillota</taxon>
        <taxon>Clostridia</taxon>
        <taxon>Peptostreptococcales</taxon>
        <taxon>Peptostreptococcaceae</taxon>
        <taxon>Peptostreptococcus</taxon>
    </lineage>
</organism>
<dbReference type="EMBL" id="ADGQ01000060">
    <property type="protein sequence ID" value="EFM64378.1"/>
    <property type="molecule type" value="Genomic_DNA"/>
</dbReference>
<sequence length="456" mass="49437">MRKNSKIHPSPLYILSPGQMMVAGFGFLILLGTVLLASPISSANGTSTSFIDAMFTATSAVCVTGLVVVDTSIHWSIFGKVVIILLIQVGGLGFMTLGTLVALIFGKKINLRQRILIKEALNQDELSSSVKLIKKVLKYTLLIEGLGALLLSFAFIPQFGLLKGVGYSIFTSISSFCNAGFDLMGRVSGEYSSIVSYYNRPLIVFTISALIILGGIGFPVIINVVNKRNFKKLNLNSKLVLVTTAILIAGGFLMIFLGEMGHALHGMSLWEKFQVAFFQSVTTRTAGYATIDLTQFRESTLFVMMILMFIGASPASTGGGIKTTTAAILFIAVKSFIKNENEITVQHKRINVFTFRKALGIFIIAITIAVLGVYLLSITQDPKHFDILSYSFEVSSALATVGLSLAGSYHLNGVGKVIIMVLMFTGRVGSLTIFTAFISENKRKRVRYPEAKVLVG</sequence>
<keyword evidence="12" id="KW-1185">Reference proteome</keyword>
<dbReference type="GO" id="GO:0015379">
    <property type="term" value="F:potassium:chloride symporter activity"/>
    <property type="evidence" value="ECO:0007669"/>
    <property type="project" value="InterPro"/>
</dbReference>
<evidence type="ECO:0000256" key="5">
    <source>
        <dbReference type="ARBA" id="ARBA00022692"/>
    </source>
</evidence>
<dbReference type="OrthoDB" id="9810952at2"/>
<name>E0E409_9FIRM</name>
<comment type="caution">
    <text evidence="11">The sequence shown here is derived from an EMBL/GenBank/DDBJ whole genome shotgun (WGS) entry which is preliminary data.</text>
</comment>
<dbReference type="Proteomes" id="UP000003244">
    <property type="component" value="Unassembled WGS sequence"/>
</dbReference>
<dbReference type="NCBIfam" id="TIGR00933">
    <property type="entry name" value="2a38"/>
    <property type="match status" value="1"/>
</dbReference>
<evidence type="ECO:0000256" key="2">
    <source>
        <dbReference type="ARBA" id="ARBA00022448"/>
    </source>
</evidence>
<feature type="transmembrane region" description="Helical" evidence="10">
    <location>
        <begin position="50"/>
        <end position="69"/>
    </location>
</feature>
<evidence type="ECO:0000256" key="8">
    <source>
        <dbReference type="ARBA" id="ARBA00023065"/>
    </source>
</evidence>
<keyword evidence="5 10" id="KW-0812">Transmembrane</keyword>
<dbReference type="STRING" id="596315.HMPREF0634_0651"/>
<evidence type="ECO:0000256" key="3">
    <source>
        <dbReference type="ARBA" id="ARBA00022475"/>
    </source>
</evidence>
<proteinExistence type="predicted"/>
<dbReference type="InterPro" id="IPR003445">
    <property type="entry name" value="Cat_transpt"/>
</dbReference>
<keyword evidence="7 10" id="KW-1133">Transmembrane helix</keyword>
<protein>
    <submittedName>
        <fullName evidence="11">Potassium uptake protein, TrkH family</fullName>
    </submittedName>
</protein>
<gene>
    <name evidence="11" type="ORF">HMPREF0634_0651</name>
</gene>
<dbReference type="AlphaFoldDB" id="E0E409"/>
<feature type="transmembrane region" description="Helical" evidence="10">
    <location>
        <begin position="136"/>
        <end position="156"/>
    </location>
</feature>
<feature type="transmembrane region" description="Helical" evidence="10">
    <location>
        <begin position="301"/>
        <end position="321"/>
    </location>
</feature>
<evidence type="ECO:0000256" key="7">
    <source>
        <dbReference type="ARBA" id="ARBA00022989"/>
    </source>
</evidence>
<dbReference type="InterPro" id="IPR004772">
    <property type="entry name" value="TrkH"/>
</dbReference>
<dbReference type="PANTHER" id="PTHR32024">
    <property type="entry name" value="TRK SYSTEM POTASSIUM UPTAKE PROTEIN TRKG-RELATED"/>
    <property type="match status" value="1"/>
</dbReference>
<feature type="transmembrane region" description="Helical" evidence="10">
    <location>
        <begin position="358"/>
        <end position="378"/>
    </location>
</feature>
<feature type="transmembrane region" description="Helical" evidence="10">
    <location>
        <begin position="237"/>
        <end position="257"/>
    </location>
</feature>
<dbReference type="Pfam" id="PF02386">
    <property type="entry name" value="TrkH"/>
    <property type="match status" value="1"/>
</dbReference>
<keyword evidence="2" id="KW-0813">Transport</keyword>
<reference evidence="11 12" key="1">
    <citation type="submission" date="2010-08" db="EMBL/GenBank/DDBJ databases">
        <authorList>
            <person name="Harkins D.M."/>
            <person name="Madupu R."/>
            <person name="Durkin A.S."/>
            <person name="Torralba M."/>
            <person name="Methe B."/>
            <person name="Sutton G.G."/>
            <person name="Nelson K.E."/>
        </authorList>
    </citation>
    <scope>NUCLEOTIDE SEQUENCE [LARGE SCALE GENOMIC DNA]</scope>
    <source>
        <strain evidence="11 12">DSM 17678</strain>
    </source>
</reference>
<evidence type="ECO:0000313" key="12">
    <source>
        <dbReference type="Proteomes" id="UP000003244"/>
    </source>
</evidence>
<feature type="transmembrane region" description="Helical" evidence="10">
    <location>
        <begin position="20"/>
        <end position="38"/>
    </location>
</feature>
<feature type="transmembrane region" description="Helical" evidence="10">
    <location>
        <begin position="202"/>
        <end position="225"/>
    </location>
</feature>
<dbReference type="eggNOG" id="COG0168">
    <property type="taxonomic scope" value="Bacteria"/>
</dbReference>
<keyword evidence="6" id="KW-0630">Potassium</keyword>
<evidence type="ECO:0000313" key="11">
    <source>
        <dbReference type="EMBL" id="EFM64378.1"/>
    </source>
</evidence>
<keyword evidence="4" id="KW-0633">Potassium transport</keyword>
<evidence type="ECO:0000256" key="6">
    <source>
        <dbReference type="ARBA" id="ARBA00022958"/>
    </source>
</evidence>
<evidence type="ECO:0000256" key="4">
    <source>
        <dbReference type="ARBA" id="ARBA00022538"/>
    </source>
</evidence>
<dbReference type="PANTHER" id="PTHR32024:SF1">
    <property type="entry name" value="KTR SYSTEM POTASSIUM UPTAKE PROTEIN B"/>
    <property type="match status" value="1"/>
</dbReference>
<dbReference type="GeneID" id="84801008"/>